<comment type="caution">
    <text evidence="5">The sequence shown here is derived from an EMBL/GenBank/DDBJ whole genome shotgun (WGS) entry which is preliminary data.</text>
</comment>
<keyword evidence="2" id="KW-0012">Acyltransferase</keyword>
<feature type="domain" description="Beta-ketoacyl-[acyl-carrier-protein] synthase III N-terminal" evidence="4">
    <location>
        <begin position="113"/>
        <end position="183"/>
    </location>
</feature>
<name>A0A941IRQ0_9ACTN</name>
<proteinExistence type="predicted"/>
<dbReference type="EMBL" id="JAGSOG010000099">
    <property type="protein sequence ID" value="MBR7835542.1"/>
    <property type="molecule type" value="Genomic_DNA"/>
</dbReference>
<evidence type="ECO:0000259" key="4">
    <source>
        <dbReference type="Pfam" id="PF08545"/>
    </source>
</evidence>
<dbReference type="InterPro" id="IPR013751">
    <property type="entry name" value="ACP_syn_III_N"/>
</dbReference>
<reference evidence="5" key="1">
    <citation type="submission" date="2021-04" db="EMBL/GenBank/DDBJ databases">
        <title>Genome based classification of Actinospica acidithermotolerans sp. nov., an actinobacterium isolated from an Indonesian hot spring.</title>
        <authorList>
            <person name="Kusuma A.B."/>
            <person name="Putra K.E."/>
            <person name="Nafisah S."/>
            <person name="Loh J."/>
            <person name="Nouioui I."/>
            <person name="Goodfellow M."/>
        </authorList>
    </citation>
    <scope>NUCLEOTIDE SEQUENCE</scope>
    <source>
        <strain evidence="5">CSCA 57</strain>
    </source>
</reference>
<dbReference type="SUPFAM" id="SSF53901">
    <property type="entry name" value="Thiolase-like"/>
    <property type="match status" value="2"/>
</dbReference>
<dbReference type="PANTHER" id="PTHR34069:SF2">
    <property type="entry name" value="BETA-KETOACYL-[ACYL-CARRIER-PROTEIN] SYNTHASE III"/>
    <property type="match status" value="1"/>
</dbReference>
<evidence type="ECO:0000256" key="1">
    <source>
        <dbReference type="ARBA" id="ARBA00022679"/>
    </source>
</evidence>
<dbReference type="Proteomes" id="UP000675781">
    <property type="component" value="Unassembled WGS sequence"/>
</dbReference>
<dbReference type="RefSeq" id="WP_212530035.1">
    <property type="nucleotide sequence ID" value="NZ_JAGSOG010000099.1"/>
</dbReference>
<dbReference type="Pfam" id="PF08545">
    <property type="entry name" value="ACP_syn_III"/>
    <property type="match status" value="1"/>
</dbReference>
<dbReference type="AlphaFoldDB" id="A0A941IRQ0"/>
<evidence type="ECO:0000313" key="6">
    <source>
        <dbReference type="Proteomes" id="UP000675781"/>
    </source>
</evidence>
<protein>
    <submittedName>
        <fullName evidence="5">3-oxoacyl-ACP synthase</fullName>
    </submittedName>
</protein>
<evidence type="ECO:0000259" key="3">
    <source>
        <dbReference type="Pfam" id="PF08541"/>
    </source>
</evidence>
<sequence>MTAITAVAAHLPDQRVPIEDLAAEFGLTPMQARVFRRYHKLGEVRMDPAGSLLDLLRAAVSGLDALRGQEHRVRYVIHARSFPVVTPYPLDPVRELCREFGLDHANVLAVGHHACATGLLALDVAGRLLTGDELALVLTGEKAFTADARTVPETTFFGEGAAACLVSAGQDGDRLLSYAVEQHGEYDEAVAGPADALAFQREYPDRLAETILAAVARAGLALAEIELILPHNVNAVCWQQVCRRLGYPAAQVVLENVAEYGHVFCADNLINYLTARRRGLLAPGTRYVMAAAGAGLGATYSAMVFAHHPPRRERP</sequence>
<dbReference type="InterPro" id="IPR016039">
    <property type="entry name" value="Thiolase-like"/>
</dbReference>
<dbReference type="GO" id="GO:0006633">
    <property type="term" value="P:fatty acid biosynthetic process"/>
    <property type="evidence" value="ECO:0007669"/>
    <property type="project" value="InterPro"/>
</dbReference>
<accession>A0A941IRQ0</accession>
<dbReference type="GO" id="GO:0004315">
    <property type="term" value="F:3-oxoacyl-[acyl-carrier-protein] synthase activity"/>
    <property type="evidence" value="ECO:0007669"/>
    <property type="project" value="InterPro"/>
</dbReference>
<feature type="domain" description="Beta-ketoacyl-[acyl-carrier-protein] synthase III C-terminal" evidence="3">
    <location>
        <begin position="216"/>
        <end position="302"/>
    </location>
</feature>
<evidence type="ECO:0000256" key="2">
    <source>
        <dbReference type="ARBA" id="ARBA00023315"/>
    </source>
</evidence>
<dbReference type="PANTHER" id="PTHR34069">
    <property type="entry name" value="3-OXOACYL-[ACYL-CARRIER-PROTEIN] SYNTHASE 3"/>
    <property type="match status" value="1"/>
</dbReference>
<dbReference type="GO" id="GO:0044550">
    <property type="term" value="P:secondary metabolite biosynthetic process"/>
    <property type="evidence" value="ECO:0007669"/>
    <property type="project" value="TreeGrafter"/>
</dbReference>
<dbReference type="InterPro" id="IPR013747">
    <property type="entry name" value="ACP_syn_III_C"/>
</dbReference>
<organism evidence="5 6">
    <name type="scientific">Actinospica durhamensis</name>
    <dbReference type="NCBI Taxonomy" id="1508375"/>
    <lineage>
        <taxon>Bacteria</taxon>
        <taxon>Bacillati</taxon>
        <taxon>Actinomycetota</taxon>
        <taxon>Actinomycetes</taxon>
        <taxon>Catenulisporales</taxon>
        <taxon>Actinospicaceae</taxon>
        <taxon>Actinospica</taxon>
    </lineage>
</organism>
<gene>
    <name evidence="5" type="ORF">KDL01_19860</name>
</gene>
<keyword evidence="6" id="KW-1185">Reference proteome</keyword>
<evidence type="ECO:0000313" key="5">
    <source>
        <dbReference type="EMBL" id="MBR7835542.1"/>
    </source>
</evidence>
<keyword evidence="1" id="KW-0808">Transferase</keyword>
<dbReference type="Pfam" id="PF08541">
    <property type="entry name" value="ACP_syn_III_C"/>
    <property type="match status" value="1"/>
</dbReference>
<dbReference type="Gene3D" id="3.40.47.10">
    <property type="match status" value="2"/>
</dbReference>